<dbReference type="GO" id="GO:0016853">
    <property type="term" value="F:isomerase activity"/>
    <property type="evidence" value="ECO:0007669"/>
    <property type="project" value="UniProtKB-KW"/>
</dbReference>
<proteinExistence type="predicted"/>
<keyword evidence="2" id="KW-0413">Isomerase</keyword>
<evidence type="ECO:0000256" key="1">
    <source>
        <dbReference type="SAM" id="MobiDB-lite"/>
    </source>
</evidence>
<dbReference type="Proteomes" id="UP000054516">
    <property type="component" value="Unassembled WGS sequence"/>
</dbReference>
<dbReference type="PANTHER" id="PTHR31793:SF39">
    <property type="entry name" value="THIOESTERASE_THIOL ESTER DEHYDRASE-ISOMERASE"/>
    <property type="match status" value="1"/>
</dbReference>
<dbReference type="SUPFAM" id="SSF54637">
    <property type="entry name" value="Thioesterase/thiol ester dehydrase-isomerase"/>
    <property type="match status" value="1"/>
</dbReference>
<name>A0A1S7UL16_ROSNE</name>
<reference evidence="2" key="1">
    <citation type="submission" date="2016-03" db="EMBL/GenBank/DDBJ databases">
        <title>Draft genome sequence of Rosellinia necatrix.</title>
        <authorList>
            <person name="Kanematsu S."/>
        </authorList>
    </citation>
    <scope>NUCLEOTIDE SEQUENCE [LARGE SCALE GENOMIC DNA]</scope>
    <source>
        <strain evidence="2">W97</strain>
    </source>
</reference>
<accession>A0A1S7UL16</accession>
<gene>
    <name evidence="2" type="ORF">SAMD00023353_0602390</name>
</gene>
<protein>
    <submittedName>
        <fullName evidence="2">Putative thioesterase thiol ester dehydrase-isomerase protein</fullName>
    </submittedName>
</protein>
<feature type="region of interest" description="Disordered" evidence="1">
    <location>
        <begin position="1"/>
        <end position="25"/>
    </location>
</feature>
<dbReference type="CDD" id="cd00586">
    <property type="entry name" value="4HBT"/>
    <property type="match status" value="1"/>
</dbReference>
<feature type="compositionally biased region" description="Low complexity" evidence="1">
    <location>
        <begin position="51"/>
        <end position="79"/>
    </location>
</feature>
<dbReference type="EMBL" id="DF977451">
    <property type="protein sequence ID" value="GAP83992.2"/>
    <property type="molecule type" value="Genomic_DNA"/>
</dbReference>
<dbReference type="Pfam" id="PF13279">
    <property type="entry name" value="4HBT_2"/>
    <property type="match status" value="1"/>
</dbReference>
<feature type="region of interest" description="Disordered" evidence="1">
    <location>
        <begin position="51"/>
        <end position="104"/>
    </location>
</feature>
<sequence>MVDGGGTRAKHARSPMSLRPPLAGGFRALQPRSRVAATSILLPTTTAPATTAVRTPTVRGGPFTSGSRAALSTTTTSNAGTGGGAPPAAATTRKPPPPPPPPGRWVSDVRARVGRCVGFGCDAGQAARAAGVLGVLARGWRELAAGGDGFLTGPGRGLEGQQVVWGEMDSFGHVNNVNYIRYAESARVNWIRHFAIQDPEHQDAWRDLMMPKTIGLIMQSIKADYKFPMTAPDTISVYQRLRAPPGPTDTALLLECVVLSHNHRRIAARTTEEIAIYDYREARKAVLPGFMIDVFRDTWRRQEERAEEARRSIWGLLDEVRSLERETWDRADAVEDFGAAAGKGK</sequence>
<keyword evidence="3" id="KW-1185">Reference proteome</keyword>
<dbReference type="InterPro" id="IPR050563">
    <property type="entry name" value="4-hydroxybenzoyl-CoA_TE"/>
</dbReference>
<evidence type="ECO:0000313" key="3">
    <source>
        <dbReference type="Proteomes" id="UP000054516"/>
    </source>
</evidence>
<dbReference type="PANTHER" id="PTHR31793">
    <property type="entry name" value="4-HYDROXYBENZOYL-COA THIOESTERASE FAMILY MEMBER"/>
    <property type="match status" value="1"/>
</dbReference>
<dbReference type="GO" id="GO:0047617">
    <property type="term" value="F:fatty acyl-CoA hydrolase activity"/>
    <property type="evidence" value="ECO:0007669"/>
    <property type="project" value="TreeGrafter"/>
</dbReference>
<evidence type="ECO:0000313" key="2">
    <source>
        <dbReference type="EMBL" id="GAP83992.2"/>
    </source>
</evidence>
<organism evidence="2">
    <name type="scientific">Rosellinia necatrix</name>
    <name type="common">White root-rot fungus</name>
    <dbReference type="NCBI Taxonomy" id="77044"/>
    <lineage>
        <taxon>Eukaryota</taxon>
        <taxon>Fungi</taxon>
        <taxon>Dikarya</taxon>
        <taxon>Ascomycota</taxon>
        <taxon>Pezizomycotina</taxon>
        <taxon>Sordariomycetes</taxon>
        <taxon>Xylariomycetidae</taxon>
        <taxon>Xylariales</taxon>
        <taxon>Xylariaceae</taxon>
        <taxon>Rosellinia</taxon>
    </lineage>
</organism>
<dbReference type="OrthoDB" id="5538558at2759"/>
<dbReference type="AlphaFoldDB" id="A0A1S7UL16"/>
<dbReference type="Gene3D" id="3.10.129.10">
    <property type="entry name" value="Hotdog Thioesterase"/>
    <property type="match status" value="1"/>
</dbReference>
<dbReference type="OMA" id="KFPMTWP"/>
<dbReference type="InterPro" id="IPR029069">
    <property type="entry name" value="HotDog_dom_sf"/>
</dbReference>
<feature type="compositionally biased region" description="Pro residues" evidence="1">
    <location>
        <begin position="94"/>
        <end position="103"/>
    </location>
</feature>